<dbReference type="InterPro" id="IPR005467">
    <property type="entry name" value="His_kinase_dom"/>
</dbReference>
<evidence type="ECO:0000313" key="4">
    <source>
        <dbReference type="EMBL" id="RFM31248.1"/>
    </source>
</evidence>
<dbReference type="SMART" id="SM00028">
    <property type="entry name" value="TPR"/>
    <property type="match status" value="3"/>
</dbReference>
<dbReference type="EMBL" id="QTJV01000015">
    <property type="protein sequence ID" value="RFM31248.1"/>
    <property type="molecule type" value="Genomic_DNA"/>
</dbReference>
<dbReference type="InterPro" id="IPR019734">
    <property type="entry name" value="TPR_rpt"/>
</dbReference>
<dbReference type="GO" id="GO:0016301">
    <property type="term" value="F:kinase activity"/>
    <property type="evidence" value="ECO:0007669"/>
    <property type="project" value="UniProtKB-KW"/>
</dbReference>
<proteinExistence type="predicted"/>
<dbReference type="PROSITE" id="PS50109">
    <property type="entry name" value="HIS_KIN"/>
    <property type="match status" value="1"/>
</dbReference>
<keyword evidence="4" id="KW-0418">Kinase</keyword>
<feature type="repeat" description="TPR" evidence="1">
    <location>
        <begin position="236"/>
        <end position="269"/>
    </location>
</feature>
<name>A0A3E1NU22_9BACT</name>
<dbReference type="PROSITE" id="PS50005">
    <property type="entry name" value="TPR"/>
    <property type="match status" value="1"/>
</dbReference>
<evidence type="ECO:0000259" key="3">
    <source>
        <dbReference type="PROSITE" id="PS50109"/>
    </source>
</evidence>
<keyword evidence="2" id="KW-0175">Coiled coil</keyword>
<keyword evidence="4" id="KW-0808">Transferase</keyword>
<dbReference type="PANTHER" id="PTHR43065:SF23">
    <property type="entry name" value="SENSOR HISTIDINE KINASE PDTAS"/>
    <property type="match status" value="1"/>
</dbReference>
<accession>A0A3E1NU22</accession>
<sequence>MMHDLQIKGVATLVALLFFISSFGQDTAKIARLYREGQRLLLKTGYEKEDMDSAWAIARQIDTYSRSTNYHQGIGMGRLLTAKILNESHRDDGRREASLEALSILNQYGTPTLQAEALIEVGGTYKNKPADMEKKIFYYKAGAQRYLDIKNYFSAGSMLEYTGELYNINSEYKQALKTMDSALILYKLTGYTRLHGIYSLMGSTYMFMNDFQNALRYNIMAIETGEKLHETGIIMSPIYNRLGMIYFSIEDYSPALDYFNRGLKIAYLNHDTPSIQTIQMNIAYIYRKTGQFSAALDTIRAAEKYYMHPDNDDSAEVATRYLYIYLDKQDFKGAAPYFQRLLSLYNRHPNSPSSAQFSRLALASYLQRTGRMKESMPFLIAAEQETRNRQEQINRKVILYQLFYRADSAMGNVQAELVHFKQYKALSDSLTSIQKSRQLASLQLQFEGAKKDKDILLLTQKSALQEASLQKEKIFRNVIFAGVCTLLFILALTYNRSRLKQRSNLQLQQKQEEINHQNELLKKLLVEKEWLLKEIHHRVKNNLQIVISLLNSQSIYLDNQDAIDAIRNSQHRMHAMSLIHQKLYQTDNLATIDMNWYIKELVAYMRESFPTETSITFQLQIAPLELDVAQAVPLGLILNEAVSNAIKYAFKDRQQGIISITLVTKGDSYRELCIFDNGSGLPQQWNLEETTTLGMSLMRGLSEQLDGTFEVKSRQGTIIRVVFPATQKEMI</sequence>
<organism evidence="4 5">
    <name type="scientific">Chitinophaga silvisoli</name>
    <dbReference type="NCBI Taxonomy" id="2291814"/>
    <lineage>
        <taxon>Bacteria</taxon>
        <taxon>Pseudomonadati</taxon>
        <taxon>Bacteroidota</taxon>
        <taxon>Chitinophagia</taxon>
        <taxon>Chitinophagales</taxon>
        <taxon>Chitinophagaceae</taxon>
        <taxon>Chitinophaga</taxon>
    </lineage>
</organism>
<dbReference type="Gene3D" id="1.25.40.10">
    <property type="entry name" value="Tetratricopeptide repeat domain"/>
    <property type="match status" value="2"/>
</dbReference>
<dbReference type="RefSeq" id="WP_116856996.1">
    <property type="nucleotide sequence ID" value="NZ_QTJV01000015.1"/>
</dbReference>
<dbReference type="SMART" id="SM00387">
    <property type="entry name" value="HATPase_c"/>
    <property type="match status" value="1"/>
</dbReference>
<dbReference type="SUPFAM" id="SSF48452">
    <property type="entry name" value="TPR-like"/>
    <property type="match status" value="2"/>
</dbReference>
<reference evidence="4 5" key="1">
    <citation type="submission" date="2018-08" db="EMBL/GenBank/DDBJ databases">
        <title>Chitinophaga sp. K20C18050901, a novel bacterium isolated from forest soil.</title>
        <authorList>
            <person name="Wang C."/>
        </authorList>
    </citation>
    <scope>NUCLEOTIDE SEQUENCE [LARGE SCALE GENOMIC DNA]</scope>
    <source>
        <strain evidence="4 5">K20C18050901</strain>
    </source>
</reference>
<protein>
    <submittedName>
        <fullName evidence="4">Histidine kinase</fullName>
    </submittedName>
</protein>
<dbReference type="Pfam" id="PF02518">
    <property type="entry name" value="HATPase_c"/>
    <property type="match status" value="1"/>
</dbReference>
<dbReference type="Gene3D" id="3.30.565.10">
    <property type="entry name" value="Histidine kinase-like ATPase, C-terminal domain"/>
    <property type="match status" value="1"/>
</dbReference>
<dbReference type="Proteomes" id="UP000261174">
    <property type="component" value="Unassembled WGS sequence"/>
</dbReference>
<dbReference type="InterPro" id="IPR011495">
    <property type="entry name" value="Sig_transdc_His_kin_sub2_dim/P"/>
</dbReference>
<gene>
    <name evidence="4" type="ORF">DXN04_29405</name>
</gene>
<dbReference type="PANTHER" id="PTHR43065">
    <property type="entry name" value="SENSOR HISTIDINE KINASE"/>
    <property type="match status" value="1"/>
</dbReference>
<dbReference type="SUPFAM" id="SSF55874">
    <property type="entry name" value="ATPase domain of HSP90 chaperone/DNA topoisomerase II/histidine kinase"/>
    <property type="match status" value="1"/>
</dbReference>
<feature type="coiled-coil region" evidence="2">
    <location>
        <begin position="500"/>
        <end position="527"/>
    </location>
</feature>
<dbReference type="AlphaFoldDB" id="A0A3E1NU22"/>
<evidence type="ECO:0000313" key="5">
    <source>
        <dbReference type="Proteomes" id="UP000261174"/>
    </source>
</evidence>
<keyword evidence="1" id="KW-0802">TPR repeat</keyword>
<feature type="domain" description="Histidine kinase" evidence="3">
    <location>
        <begin position="534"/>
        <end position="727"/>
    </location>
</feature>
<dbReference type="InterPro" id="IPR036890">
    <property type="entry name" value="HATPase_C_sf"/>
</dbReference>
<evidence type="ECO:0000256" key="1">
    <source>
        <dbReference type="PROSITE-ProRule" id="PRU00339"/>
    </source>
</evidence>
<dbReference type="InterPro" id="IPR011990">
    <property type="entry name" value="TPR-like_helical_dom_sf"/>
</dbReference>
<dbReference type="InterPro" id="IPR003594">
    <property type="entry name" value="HATPase_dom"/>
</dbReference>
<evidence type="ECO:0000256" key="2">
    <source>
        <dbReference type="SAM" id="Coils"/>
    </source>
</evidence>
<dbReference type="Pfam" id="PF13424">
    <property type="entry name" value="TPR_12"/>
    <property type="match status" value="1"/>
</dbReference>
<keyword evidence="5" id="KW-1185">Reference proteome</keyword>
<dbReference type="OrthoDB" id="1223659at2"/>
<dbReference type="Pfam" id="PF07568">
    <property type="entry name" value="HisKA_2"/>
    <property type="match status" value="1"/>
</dbReference>
<dbReference type="Gene3D" id="3.30.450.20">
    <property type="entry name" value="PAS domain"/>
    <property type="match status" value="1"/>
</dbReference>
<comment type="caution">
    <text evidence="4">The sequence shown here is derived from an EMBL/GenBank/DDBJ whole genome shotgun (WGS) entry which is preliminary data.</text>
</comment>